<evidence type="ECO:0000259" key="5">
    <source>
        <dbReference type="PROSITE" id="PS51755"/>
    </source>
</evidence>
<dbReference type="GO" id="GO:0006355">
    <property type="term" value="P:regulation of DNA-templated transcription"/>
    <property type="evidence" value="ECO:0007669"/>
    <property type="project" value="InterPro"/>
</dbReference>
<dbReference type="SUPFAM" id="SSF52172">
    <property type="entry name" value="CheY-like"/>
    <property type="match status" value="1"/>
</dbReference>
<dbReference type="InterPro" id="IPR011006">
    <property type="entry name" value="CheY-like_superfamily"/>
</dbReference>
<dbReference type="Pfam" id="PF00072">
    <property type="entry name" value="Response_reg"/>
    <property type="match status" value="1"/>
</dbReference>
<dbReference type="SMART" id="SM00862">
    <property type="entry name" value="Trans_reg_C"/>
    <property type="match status" value="1"/>
</dbReference>
<dbReference type="Gene3D" id="3.40.50.2300">
    <property type="match status" value="1"/>
</dbReference>
<dbReference type="GO" id="GO:0005829">
    <property type="term" value="C:cytosol"/>
    <property type="evidence" value="ECO:0007669"/>
    <property type="project" value="TreeGrafter"/>
</dbReference>
<dbReference type="InterPro" id="IPR001789">
    <property type="entry name" value="Sig_transdc_resp-reg_receiver"/>
</dbReference>
<gene>
    <name evidence="6" type="ORF">P0Y50_03550</name>
</gene>
<proteinExistence type="predicted"/>
<dbReference type="SUPFAM" id="SSF46894">
    <property type="entry name" value="C-terminal effector domain of the bipartite response regulators"/>
    <property type="match status" value="1"/>
</dbReference>
<dbReference type="SMART" id="SM00448">
    <property type="entry name" value="REC"/>
    <property type="match status" value="1"/>
</dbReference>
<evidence type="ECO:0000313" key="6">
    <source>
        <dbReference type="EMBL" id="WEK40698.1"/>
    </source>
</evidence>
<evidence type="ECO:0000313" key="7">
    <source>
        <dbReference type="Proteomes" id="UP001213664"/>
    </source>
</evidence>
<dbReference type="GO" id="GO:0032993">
    <property type="term" value="C:protein-DNA complex"/>
    <property type="evidence" value="ECO:0007669"/>
    <property type="project" value="TreeGrafter"/>
</dbReference>
<dbReference type="CDD" id="cd00383">
    <property type="entry name" value="trans_reg_C"/>
    <property type="match status" value="1"/>
</dbReference>
<dbReference type="InterPro" id="IPR036388">
    <property type="entry name" value="WH-like_DNA-bd_sf"/>
</dbReference>
<dbReference type="PROSITE" id="PS51755">
    <property type="entry name" value="OMPR_PHOB"/>
    <property type="match status" value="1"/>
</dbReference>
<feature type="DNA-binding region" description="OmpR/PhoB-type" evidence="3">
    <location>
        <begin position="126"/>
        <end position="227"/>
    </location>
</feature>
<keyword evidence="1 3" id="KW-0238">DNA-binding</keyword>
<evidence type="ECO:0000256" key="1">
    <source>
        <dbReference type="ARBA" id="ARBA00023125"/>
    </source>
</evidence>
<dbReference type="Gene3D" id="1.10.10.10">
    <property type="entry name" value="Winged helix-like DNA-binding domain superfamily/Winged helix DNA-binding domain"/>
    <property type="match status" value="1"/>
</dbReference>
<evidence type="ECO:0000259" key="4">
    <source>
        <dbReference type="PROSITE" id="PS50110"/>
    </source>
</evidence>
<dbReference type="InterPro" id="IPR016032">
    <property type="entry name" value="Sig_transdc_resp-reg_C-effctor"/>
</dbReference>
<evidence type="ECO:0000256" key="2">
    <source>
        <dbReference type="PROSITE-ProRule" id="PRU00169"/>
    </source>
</evidence>
<dbReference type="GO" id="GO:0000976">
    <property type="term" value="F:transcription cis-regulatory region binding"/>
    <property type="evidence" value="ECO:0007669"/>
    <property type="project" value="TreeGrafter"/>
</dbReference>
<dbReference type="PANTHER" id="PTHR48111:SF59">
    <property type="entry name" value="TRANSCRIPTIONAL REGULATORY PROTEIN BAER"/>
    <property type="match status" value="1"/>
</dbReference>
<dbReference type="Pfam" id="PF00486">
    <property type="entry name" value="Trans_reg_C"/>
    <property type="match status" value="1"/>
</dbReference>
<dbReference type="Gene3D" id="6.10.250.690">
    <property type="match status" value="1"/>
</dbReference>
<feature type="domain" description="Response regulatory" evidence="4">
    <location>
        <begin position="4"/>
        <end position="117"/>
    </location>
</feature>
<keyword evidence="2" id="KW-0597">Phosphoprotein</keyword>
<organism evidence="6 7">
    <name type="scientific">Candidatus Brevundimonas colombiensis</name>
    <dbReference type="NCBI Taxonomy" id="3121376"/>
    <lineage>
        <taxon>Bacteria</taxon>
        <taxon>Pseudomonadati</taxon>
        <taxon>Pseudomonadota</taxon>
        <taxon>Alphaproteobacteria</taxon>
        <taxon>Caulobacterales</taxon>
        <taxon>Caulobacteraceae</taxon>
        <taxon>Brevundimonas</taxon>
    </lineage>
</organism>
<accession>A0AAJ6BKP9</accession>
<evidence type="ECO:0000256" key="3">
    <source>
        <dbReference type="PROSITE-ProRule" id="PRU01091"/>
    </source>
</evidence>
<dbReference type="InterPro" id="IPR001867">
    <property type="entry name" value="OmpR/PhoB-type_DNA-bd"/>
</dbReference>
<dbReference type="PROSITE" id="PS50110">
    <property type="entry name" value="RESPONSE_REGULATORY"/>
    <property type="match status" value="1"/>
</dbReference>
<dbReference type="InterPro" id="IPR039420">
    <property type="entry name" value="WalR-like"/>
</dbReference>
<dbReference type="CDD" id="cd17574">
    <property type="entry name" value="REC_OmpR"/>
    <property type="match status" value="1"/>
</dbReference>
<protein>
    <submittedName>
        <fullName evidence="6">Response regulator</fullName>
    </submittedName>
</protein>
<dbReference type="AlphaFoldDB" id="A0AAJ6BKP9"/>
<feature type="modified residue" description="4-aspartylphosphate" evidence="2">
    <location>
        <position position="53"/>
    </location>
</feature>
<dbReference type="Proteomes" id="UP001213664">
    <property type="component" value="Chromosome"/>
</dbReference>
<feature type="domain" description="OmpR/PhoB-type" evidence="5">
    <location>
        <begin position="126"/>
        <end position="227"/>
    </location>
</feature>
<name>A0AAJ6BKP9_9CAUL</name>
<reference evidence="6" key="1">
    <citation type="submission" date="2023-03" db="EMBL/GenBank/DDBJ databases">
        <title>Andean soil-derived lignocellulolytic bacterial consortium as a source of novel taxa and putative plastic-active enzymes.</title>
        <authorList>
            <person name="Diaz-Garcia L."/>
            <person name="Chuvochina M."/>
            <person name="Feuerriegel G."/>
            <person name="Bunk B."/>
            <person name="Sproer C."/>
            <person name="Streit W.R."/>
            <person name="Rodriguez L.M."/>
            <person name="Overmann J."/>
            <person name="Jimenez D.J."/>
        </authorList>
    </citation>
    <scope>NUCLEOTIDE SEQUENCE</scope>
    <source>
        <strain evidence="6">MAG 833</strain>
    </source>
</reference>
<dbReference type="GO" id="GO:0000156">
    <property type="term" value="F:phosphorelay response regulator activity"/>
    <property type="evidence" value="ECO:0007669"/>
    <property type="project" value="TreeGrafter"/>
</dbReference>
<dbReference type="PANTHER" id="PTHR48111">
    <property type="entry name" value="REGULATOR OF RPOS"/>
    <property type="match status" value="1"/>
</dbReference>
<dbReference type="EMBL" id="CP119326">
    <property type="protein sequence ID" value="WEK40698.1"/>
    <property type="molecule type" value="Genomic_DNA"/>
</dbReference>
<sequence length="229" mass="25607">MSALILIAEDEPDIAAVLDAYLMREGFRTVRAGDGQIALDLHLALKPDLVLLDVRMPKRTGWEVLSEIRRRGDTPVMMITALDQDIDKLQALRVGADDYVIKPFNAAEVAARAHVILRRRQGASDNRVLRVGPLEIDLESHLAIIRTAADEQRLNLTLTEFRILAFMARQPMRVFTRGELVDACLPGQDVLERTVDSHLSKLRKKLDEAGAAQLLTGIRGVGYRLENPR</sequence>